<evidence type="ECO:0000256" key="1">
    <source>
        <dbReference type="ARBA" id="ARBA00004123"/>
    </source>
</evidence>
<dbReference type="Pfam" id="PF03153">
    <property type="entry name" value="TFIIA"/>
    <property type="match status" value="1"/>
</dbReference>
<gene>
    <name evidence="6" type="ORF">HMPREF1541_07177</name>
</gene>
<dbReference type="FunCoup" id="W2RMK4">
    <property type="interactions" value="449"/>
</dbReference>
<dbReference type="SUPFAM" id="SSF50784">
    <property type="entry name" value="Transcription factor IIA (TFIIA), beta-barrel domain"/>
    <property type="match status" value="1"/>
</dbReference>
<evidence type="ECO:0000256" key="3">
    <source>
        <dbReference type="ARBA" id="ARBA00023163"/>
    </source>
</evidence>
<feature type="compositionally biased region" description="Polar residues" evidence="5">
    <location>
        <begin position="68"/>
        <end position="84"/>
    </location>
</feature>
<dbReference type="RefSeq" id="XP_008719724.1">
    <property type="nucleotide sequence ID" value="XM_008721502.1"/>
</dbReference>
<keyword evidence="4" id="KW-0539">Nucleus</keyword>
<feature type="compositionally biased region" description="Acidic residues" evidence="5">
    <location>
        <begin position="283"/>
        <end position="311"/>
    </location>
</feature>
<name>W2RMK4_CYPE1</name>
<feature type="compositionally biased region" description="Pro residues" evidence="5">
    <location>
        <begin position="105"/>
        <end position="115"/>
    </location>
</feature>
<dbReference type="CDD" id="cd07976">
    <property type="entry name" value="TFIIA_alpha_beta_like"/>
    <property type="match status" value="1"/>
</dbReference>
<evidence type="ECO:0000256" key="4">
    <source>
        <dbReference type="ARBA" id="ARBA00023242"/>
    </source>
</evidence>
<accession>W2RMK4</accession>
<dbReference type="FunFam" id="2.30.18.10:FF:000006">
    <property type="entry name" value="Transcription factor TFIIA complex subunit Toa1"/>
    <property type="match status" value="1"/>
</dbReference>
<reference evidence="6 7" key="1">
    <citation type="submission" date="2013-03" db="EMBL/GenBank/DDBJ databases">
        <title>The Genome Sequence of Phialophora europaea CBS 101466.</title>
        <authorList>
            <consortium name="The Broad Institute Genomics Platform"/>
            <person name="Cuomo C."/>
            <person name="de Hoog S."/>
            <person name="Gorbushina A."/>
            <person name="Walker B."/>
            <person name="Young S.K."/>
            <person name="Zeng Q."/>
            <person name="Gargeya S."/>
            <person name="Fitzgerald M."/>
            <person name="Haas B."/>
            <person name="Abouelleil A."/>
            <person name="Allen A.W."/>
            <person name="Alvarado L."/>
            <person name="Arachchi H.M."/>
            <person name="Berlin A.M."/>
            <person name="Chapman S.B."/>
            <person name="Gainer-Dewar J."/>
            <person name="Goldberg J."/>
            <person name="Griggs A."/>
            <person name="Gujja S."/>
            <person name="Hansen M."/>
            <person name="Howarth C."/>
            <person name="Imamovic A."/>
            <person name="Ireland A."/>
            <person name="Larimer J."/>
            <person name="McCowan C."/>
            <person name="Murphy C."/>
            <person name="Pearson M."/>
            <person name="Poon T.W."/>
            <person name="Priest M."/>
            <person name="Roberts A."/>
            <person name="Saif S."/>
            <person name="Shea T."/>
            <person name="Sisk P."/>
            <person name="Sykes S."/>
            <person name="Wortman J."/>
            <person name="Nusbaum C."/>
            <person name="Birren B."/>
        </authorList>
    </citation>
    <scope>NUCLEOTIDE SEQUENCE [LARGE SCALE GENOMIC DNA]</scope>
    <source>
        <strain evidence="6 7">CBS 101466</strain>
    </source>
</reference>
<protein>
    <recommendedName>
        <fullName evidence="8">Transcription factor IIA, alpha/beta subunit</fullName>
    </recommendedName>
</protein>
<dbReference type="OrthoDB" id="6275927at2759"/>
<evidence type="ECO:0000313" key="7">
    <source>
        <dbReference type="Proteomes" id="UP000030752"/>
    </source>
</evidence>
<dbReference type="SUPFAM" id="SSF47396">
    <property type="entry name" value="Transcription factor IIA (TFIIA), alpha-helical domain"/>
    <property type="match status" value="1"/>
</dbReference>
<dbReference type="EMBL" id="KB822723">
    <property type="protein sequence ID" value="ETN37555.1"/>
    <property type="molecule type" value="Genomic_DNA"/>
</dbReference>
<dbReference type="AlphaFoldDB" id="W2RMK4"/>
<dbReference type="InterPro" id="IPR004855">
    <property type="entry name" value="TFIIA_asu/bsu"/>
</dbReference>
<dbReference type="Gene3D" id="2.30.18.10">
    <property type="entry name" value="Transcription factor IIA (TFIIA), beta-barrel domain"/>
    <property type="match status" value="1"/>
</dbReference>
<dbReference type="GO" id="GO:0006367">
    <property type="term" value="P:transcription initiation at RNA polymerase II promoter"/>
    <property type="evidence" value="ECO:0007669"/>
    <property type="project" value="InterPro"/>
</dbReference>
<comment type="similarity">
    <text evidence="2">Belongs to the TFIIA subunit 1 family.</text>
</comment>
<dbReference type="STRING" id="1220924.W2RMK4"/>
<proteinExistence type="inferred from homology"/>
<keyword evidence="7" id="KW-1185">Reference proteome</keyword>
<sequence length="358" mass="39875">MSKATVGDVYAKVIKDVVENSRIDFEEGGVEASALELLQSEWQKKLSSLGVVALPWDPAPPKEEKANNVKQEPSRSMPSNGNLSNQPPPQTTLNTLPPIKSEPPTQYPPQMPPQMPQQQYSNMPIPPNRSMSEAQQRAAQLLQNRFGDQASQQVASLNGTQIPPQHQNSPYIKEEQGSVPRYNQQPNAPLKTDQTDGAGDTLDTWQAEYARRKAMIAQNREHTDSFIRDHVMASQQQLEGGGLLLPLNEQPSVESQTKRNLKKVRDGDSTADTSLSRAQGDMAADDENDEDAINSDLDDPNEVELNPDGEEEASKVMLCTYDKVQRVKNKWKCTLKDGILRLEGAEYVFHKGQGEFEW</sequence>
<dbReference type="Proteomes" id="UP000030752">
    <property type="component" value="Unassembled WGS sequence"/>
</dbReference>
<dbReference type="InParanoid" id="W2RMK4"/>
<organism evidence="6 7">
    <name type="scientific">Cyphellophora europaea (strain CBS 101466)</name>
    <name type="common">Phialophora europaea</name>
    <dbReference type="NCBI Taxonomy" id="1220924"/>
    <lineage>
        <taxon>Eukaryota</taxon>
        <taxon>Fungi</taxon>
        <taxon>Dikarya</taxon>
        <taxon>Ascomycota</taxon>
        <taxon>Pezizomycotina</taxon>
        <taxon>Eurotiomycetes</taxon>
        <taxon>Chaetothyriomycetidae</taxon>
        <taxon>Chaetothyriales</taxon>
        <taxon>Cyphellophoraceae</taxon>
        <taxon>Cyphellophora</taxon>
    </lineage>
</organism>
<keyword evidence="3" id="KW-0804">Transcription</keyword>
<dbReference type="PANTHER" id="PTHR12694:SF8">
    <property type="entry name" value="TRANSCRIPTION INITIATION FACTOR IIA SUBUNIT 1"/>
    <property type="match status" value="1"/>
</dbReference>
<dbReference type="VEuPathDB" id="FungiDB:HMPREF1541_07177"/>
<dbReference type="InterPro" id="IPR009088">
    <property type="entry name" value="TFIIA_b-brl"/>
</dbReference>
<feature type="region of interest" description="Disordered" evidence="5">
    <location>
        <begin position="251"/>
        <end position="311"/>
    </location>
</feature>
<evidence type="ECO:0000256" key="5">
    <source>
        <dbReference type="SAM" id="MobiDB-lite"/>
    </source>
</evidence>
<evidence type="ECO:0008006" key="8">
    <source>
        <dbReference type="Google" id="ProtNLM"/>
    </source>
</evidence>
<dbReference type="GeneID" id="19974516"/>
<dbReference type="SMART" id="SM01371">
    <property type="entry name" value="TFIIA"/>
    <property type="match status" value="1"/>
</dbReference>
<dbReference type="GO" id="GO:0005672">
    <property type="term" value="C:transcription factor TFIIA complex"/>
    <property type="evidence" value="ECO:0007669"/>
    <property type="project" value="InterPro"/>
</dbReference>
<dbReference type="HOGENOM" id="CLU_030027_4_1_1"/>
<dbReference type="PANTHER" id="PTHR12694">
    <property type="entry name" value="TRANSCRIPTION INITIATION FACTOR IIA SUBUNIT 1"/>
    <property type="match status" value="1"/>
</dbReference>
<evidence type="ECO:0000256" key="2">
    <source>
        <dbReference type="ARBA" id="ARBA00010059"/>
    </source>
</evidence>
<dbReference type="eggNOG" id="KOG2652">
    <property type="taxonomic scope" value="Eukaryota"/>
</dbReference>
<dbReference type="Gene3D" id="1.10.287.100">
    <property type="match status" value="1"/>
</dbReference>
<feature type="region of interest" description="Disordered" evidence="5">
    <location>
        <begin position="53"/>
        <end position="137"/>
    </location>
</feature>
<comment type="subcellular location">
    <subcellularLocation>
        <location evidence="1">Nucleus</location>
    </subcellularLocation>
</comment>
<evidence type="ECO:0000313" key="6">
    <source>
        <dbReference type="EMBL" id="ETN37555.1"/>
    </source>
</evidence>